<dbReference type="InterPro" id="IPR036690">
    <property type="entry name" value="Fdx_antiC-bd_sf"/>
</dbReference>
<dbReference type="SUPFAM" id="SSF54991">
    <property type="entry name" value="Anticodon-binding domain of PheRS"/>
    <property type="match status" value="1"/>
</dbReference>
<dbReference type="PANTHER" id="PTHR10947">
    <property type="entry name" value="PHENYLALANYL-TRNA SYNTHETASE BETA CHAIN AND LEUCINE-RICH REPEAT-CONTAINING PROTEIN 47"/>
    <property type="match status" value="1"/>
</dbReference>
<feature type="domain" description="FDX-ACB" evidence="19">
    <location>
        <begin position="216"/>
        <end position="309"/>
    </location>
</feature>
<keyword evidence="8" id="KW-0820">tRNA-binding</keyword>
<dbReference type="InterPro" id="IPR045060">
    <property type="entry name" value="Phe-tRNA-ligase_IIc_bsu"/>
</dbReference>
<evidence type="ECO:0000259" key="19">
    <source>
        <dbReference type="PROSITE" id="PS51447"/>
    </source>
</evidence>
<dbReference type="InterPro" id="IPR041616">
    <property type="entry name" value="PheRS_beta_core"/>
</dbReference>
<gene>
    <name evidence="20" type="ORF">B1A_20229</name>
</gene>
<evidence type="ECO:0000256" key="1">
    <source>
        <dbReference type="ARBA" id="ARBA00001946"/>
    </source>
</evidence>
<comment type="cofactor">
    <cofactor evidence="1">
        <name>Mg(2+)</name>
        <dbReference type="ChEBI" id="CHEBI:18420"/>
    </cofactor>
</comment>
<comment type="caution">
    <text evidence="20">The sequence shown here is derived from an EMBL/GenBank/DDBJ whole genome shotgun (WGS) entry which is preliminary data.</text>
</comment>
<keyword evidence="7" id="KW-0963">Cytoplasm</keyword>
<dbReference type="SMART" id="SM00896">
    <property type="entry name" value="FDX-ACB"/>
    <property type="match status" value="1"/>
</dbReference>
<evidence type="ECO:0000256" key="11">
    <source>
        <dbReference type="ARBA" id="ARBA00022741"/>
    </source>
</evidence>
<dbReference type="GO" id="GO:0009328">
    <property type="term" value="C:phenylalanine-tRNA ligase complex"/>
    <property type="evidence" value="ECO:0007669"/>
    <property type="project" value="TreeGrafter"/>
</dbReference>
<keyword evidence="12" id="KW-0067">ATP-binding</keyword>
<evidence type="ECO:0000256" key="6">
    <source>
        <dbReference type="ARBA" id="ARBA00017032"/>
    </source>
</evidence>
<evidence type="ECO:0000256" key="7">
    <source>
        <dbReference type="ARBA" id="ARBA00022490"/>
    </source>
</evidence>
<keyword evidence="14" id="KW-0694">RNA-binding</keyword>
<comment type="similarity">
    <text evidence="3">Belongs to the phenylalanyl-tRNA synthetase beta subunit family. Type 1 subfamily.</text>
</comment>
<dbReference type="GO" id="GO:0006432">
    <property type="term" value="P:phenylalanyl-tRNA aminoacylation"/>
    <property type="evidence" value="ECO:0007669"/>
    <property type="project" value="InterPro"/>
</dbReference>
<evidence type="ECO:0000256" key="17">
    <source>
        <dbReference type="ARBA" id="ARBA00033189"/>
    </source>
</evidence>
<dbReference type="GO" id="GO:0000049">
    <property type="term" value="F:tRNA binding"/>
    <property type="evidence" value="ECO:0007669"/>
    <property type="project" value="UniProtKB-KW"/>
</dbReference>
<comment type="catalytic activity">
    <reaction evidence="18">
        <text>tRNA(Phe) + L-phenylalanine + ATP = L-phenylalanyl-tRNA(Phe) + AMP + diphosphate + H(+)</text>
        <dbReference type="Rhea" id="RHEA:19413"/>
        <dbReference type="Rhea" id="RHEA-COMP:9668"/>
        <dbReference type="Rhea" id="RHEA-COMP:9699"/>
        <dbReference type="ChEBI" id="CHEBI:15378"/>
        <dbReference type="ChEBI" id="CHEBI:30616"/>
        <dbReference type="ChEBI" id="CHEBI:33019"/>
        <dbReference type="ChEBI" id="CHEBI:58095"/>
        <dbReference type="ChEBI" id="CHEBI:78442"/>
        <dbReference type="ChEBI" id="CHEBI:78531"/>
        <dbReference type="ChEBI" id="CHEBI:456215"/>
        <dbReference type="EC" id="6.1.1.20"/>
    </reaction>
</comment>
<dbReference type="AlphaFoldDB" id="T0ZLX5"/>
<keyword evidence="13" id="KW-0460">Magnesium</keyword>
<evidence type="ECO:0000256" key="9">
    <source>
        <dbReference type="ARBA" id="ARBA00022598"/>
    </source>
</evidence>
<evidence type="ECO:0000256" key="2">
    <source>
        <dbReference type="ARBA" id="ARBA00004496"/>
    </source>
</evidence>
<dbReference type="FunFam" id="3.30.930.10:FF:000022">
    <property type="entry name" value="Phenylalanine--tRNA ligase beta subunit"/>
    <property type="match status" value="1"/>
</dbReference>
<comment type="subunit">
    <text evidence="4">Tetramer of two alpha and two beta subunits.</text>
</comment>
<dbReference type="GO" id="GO:0005524">
    <property type="term" value="F:ATP binding"/>
    <property type="evidence" value="ECO:0007669"/>
    <property type="project" value="UniProtKB-KW"/>
</dbReference>
<evidence type="ECO:0000256" key="16">
    <source>
        <dbReference type="ARBA" id="ARBA00023146"/>
    </source>
</evidence>
<sequence>APLRAIHLPERERSRQTVAQRLQARGFQEVITYSFVPPEGEQRLAMQPSILNLLNPLSQDLAVMRSTLSVGLMETLVFNLKRKQEQVRIFEWGRCFLPARDTDGLCAQPLRLGGLWYGTRFPEQWGIESESADFFDLKGVVEELLPSGASFVSTQHPALHPGRSAEVWWNGQSIGWLGELHPRLGPSYDLSRMPLLFELEWIPLTRESWPEYGPTPRFQPVRRDLALVVEESIPAMTLWDALRAAAPKNVADILLFDVYQGAGVEEGKKSLAFCVKIQDTERSSTEGELEQICQELIGVAERRFGAVLR</sequence>
<name>T0ZLX5_9ZZZZ</name>
<dbReference type="SUPFAM" id="SSF55681">
    <property type="entry name" value="Class II aaRS and biotin synthetases"/>
    <property type="match status" value="1"/>
</dbReference>
<dbReference type="InterPro" id="IPR005121">
    <property type="entry name" value="Fdx_antiC-bd"/>
</dbReference>
<reference evidence="20" key="2">
    <citation type="journal article" date="2014" name="ISME J.">
        <title>Microbial stratification in low pH oxic and suboxic macroscopic growths along an acid mine drainage.</title>
        <authorList>
            <person name="Mendez-Garcia C."/>
            <person name="Mesa V."/>
            <person name="Sprenger R.R."/>
            <person name="Richter M."/>
            <person name="Diez M.S."/>
            <person name="Solano J."/>
            <person name="Bargiela R."/>
            <person name="Golyshina O.V."/>
            <person name="Manteca A."/>
            <person name="Ramos J.L."/>
            <person name="Gallego J.R."/>
            <person name="Llorente I."/>
            <person name="Martins Dos Santos V.A."/>
            <person name="Jensen O.N."/>
            <person name="Pelaez A.I."/>
            <person name="Sanchez J."/>
            <person name="Ferrer M."/>
        </authorList>
    </citation>
    <scope>NUCLEOTIDE SEQUENCE</scope>
</reference>
<keyword evidence="11" id="KW-0547">Nucleotide-binding</keyword>
<evidence type="ECO:0000256" key="8">
    <source>
        <dbReference type="ARBA" id="ARBA00022555"/>
    </source>
</evidence>
<dbReference type="Gene3D" id="3.30.70.380">
    <property type="entry name" value="Ferrodoxin-fold anticodon-binding domain"/>
    <property type="match status" value="1"/>
</dbReference>
<keyword evidence="15" id="KW-0648">Protein biosynthesis</keyword>
<dbReference type="GO" id="GO:0004826">
    <property type="term" value="F:phenylalanine-tRNA ligase activity"/>
    <property type="evidence" value="ECO:0007669"/>
    <property type="project" value="UniProtKB-EC"/>
</dbReference>
<keyword evidence="16 20" id="KW-0030">Aminoacyl-tRNA synthetase</keyword>
<dbReference type="Pfam" id="PF03147">
    <property type="entry name" value="FDX-ACB"/>
    <property type="match status" value="1"/>
</dbReference>
<protein>
    <recommendedName>
        <fullName evidence="6">Phenylalanine--tRNA ligase beta subunit</fullName>
        <ecNumber evidence="5">6.1.1.20</ecNumber>
    </recommendedName>
    <alternativeName>
        <fullName evidence="17">Phenylalanyl-tRNA synthetase beta subunit</fullName>
    </alternativeName>
</protein>
<keyword evidence="9 20" id="KW-0436">Ligase</keyword>
<dbReference type="InterPro" id="IPR045864">
    <property type="entry name" value="aa-tRNA-synth_II/BPL/LPL"/>
</dbReference>
<organism evidence="20">
    <name type="scientific">mine drainage metagenome</name>
    <dbReference type="NCBI Taxonomy" id="410659"/>
    <lineage>
        <taxon>unclassified sequences</taxon>
        <taxon>metagenomes</taxon>
        <taxon>ecological metagenomes</taxon>
    </lineage>
</organism>
<dbReference type="EMBL" id="AUZX01014927">
    <property type="protein sequence ID" value="EQD30800.1"/>
    <property type="molecule type" value="Genomic_DNA"/>
</dbReference>
<dbReference type="EC" id="6.1.1.20" evidence="5"/>
<dbReference type="Gene3D" id="3.30.930.10">
    <property type="entry name" value="Bira Bifunctional Protein, Domain 2"/>
    <property type="match status" value="1"/>
</dbReference>
<feature type="non-terminal residue" evidence="20">
    <location>
        <position position="1"/>
    </location>
</feature>
<proteinExistence type="inferred from homology"/>
<dbReference type="PANTHER" id="PTHR10947:SF0">
    <property type="entry name" value="PHENYLALANINE--TRNA LIGASE BETA SUBUNIT"/>
    <property type="match status" value="1"/>
</dbReference>
<keyword evidence="10" id="KW-0479">Metal-binding</keyword>
<dbReference type="GO" id="GO:0046872">
    <property type="term" value="F:metal ion binding"/>
    <property type="evidence" value="ECO:0007669"/>
    <property type="project" value="UniProtKB-KW"/>
</dbReference>
<comment type="subcellular location">
    <subcellularLocation>
        <location evidence="2">Cytoplasm</location>
    </subcellularLocation>
</comment>
<evidence type="ECO:0000256" key="10">
    <source>
        <dbReference type="ARBA" id="ARBA00022723"/>
    </source>
</evidence>
<evidence type="ECO:0000256" key="4">
    <source>
        <dbReference type="ARBA" id="ARBA00011209"/>
    </source>
</evidence>
<evidence type="ECO:0000256" key="13">
    <source>
        <dbReference type="ARBA" id="ARBA00022842"/>
    </source>
</evidence>
<evidence type="ECO:0000256" key="14">
    <source>
        <dbReference type="ARBA" id="ARBA00022884"/>
    </source>
</evidence>
<evidence type="ECO:0000256" key="15">
    <source>
        <dbReference type="ARBA" id="ARBA00022917"/>
    </source>
</evidence>
<reference evidence="20" key="1">
    <citation type="submission" date="2013-08" db="EMBL/GenBank/DDBJ databases">
        <authorList>
            <person name="Mendez C."/>
            <person name="Richter M."/>
            <person name="Ferrer M."/>
            <person name="Sanchez J."/>
        </authorList>
    </citation>
    <scope>NUCLEOTIDE SEQUENCE</scope>
</reference>
<dbReference type="PROSITE" id="PS51447">
    <property type="entry name" value="FDX_ACB"/>
    <property type="match status" value="1"/>
</dbReference>
<dbReference type="CDD" id="cd00769">
    <property type="entry name" value="PheRS_beta_core"/>
    <property type="match status" value="1"/>
</dbReference>
<evidence type="ECO:0000256" key="3">
    <source>
        <dbReference type="ARBA" id="ARBA00008653"/>
    </source>
</evidence>
<evidence type="ECO:0000313" key="20">
    <source>
        <dbReference type="EMBL" id="EQD30800.1"/>
    </source>
</evidence>
<evidence type="ECO:0000256" key="18">
    <source>
        <dbReference type="ARBA" id="ARBA00049255"/>
    </source>
</evidence>
<dbReference type="Pfam" id="PF17759">
    <property type="entry name" value="tRNA_synthFbeta"/>
    <property type="match status" value="1"/>
</dbReference>
<evidence type="ECO:0000256" key="12">
    <source>
        <dbReference type="ARBA" id="ARBA00022840"/>
    </source>
</evidence>
<evidence type="ECO:0000256" key="5">
    <source>
        <dbReference type="ARBA" id="ARBA00012814"/>
    </source>
</evidence>
<accession>T0ZLX5</accession>